<dbReference type="CTD" id="20217066"/>
<keyword evidence="4 7" id="KW-0862">Zinc</keyword>
<gene>
    <name evidence="10" type="primary">20217066</name>
    <name evidence="9" type="ORF">HELRODRAFT_90179</name>
</gene>
<evidence type="ECO:0000256" key="2">
    <source>
        <dbReference type="ARBA" id="ARBA00012499"/>
    </source>
</evidence>
<evidence type="ECO:0000256" key="4">
    <source>
        <dbReference type="ARBA" id="ARBA00022833"/>
    </source>
</evidence>
<keyword evidence="3 7" id="KW-0479">Metal-binding</keyword>
<keyword evidence="5 7" id="KW-0560">Oxidoreductase</keyword>
<dbReference type="STRING" id="6412.T1G7L9"/>
<dbReference type="EC" id="1.8.4.12" evidence="2 7"/>
<dbReference type="EnsemblMetazoa" id="HelroT90179">
    <property type="protein sequence ID" value="HelroP90179"/>
    <property type="gene ID" value="HelroG90179"/>
</dbReference>
<dbReference type="InterPro" id="IPR028427">
    <property type="entry name" value="Met_Sox_Rdtase_MsrB"/>
</dbReference>
<dbReference type="EMBL" id="AMQM01007865">
    <property type="status" value="NOT_ANNOTATED_CDS"/>
    <property type="molecule type" value="Genomic_DNA"/>
</dbReference>
<dbReference type="GO" id="GO:0005737">
    <property type="term" value="C:cytoplasm"/>
    <property type="evidence" value="ECO:0000318"/>
    <property type="project" value="GO_Central"/>
</dbReference>
<comment type="function">
    <text evidence="7">Methionine-sulfoxide reductase that specifically reduces methionine (R)-sulfoxide back to methionine. While in many cases methionine oxidation is the result of random oxidation following oxidative stress, methionine oxidation is also a post-translational modification that takes place on specific residues.</text>
</comment>
<protein>
    <recommendedName>
        <fullName evidence="2 7">Peptide-methionine (R)-S-oxide reductase</fullName>
        <ecNumber evidence="2 7">1.8.4.12</ecNumber>
    </recommendedName>
</protein>
<dbReference type="Pfam" id="PF01641">
    <property type="entry name" value="SelR"/>
    <property type="match status" value="1"/>
</dbReference>
<dbReference type="OMA" id="RHCINGV"/>
<dbReference type="GeneID" id="20217066"/>
<organism evidence="10 11">
    <name type="scientific">Helobdella robusta</name>
    <name type="common">Californian leech</name>
    <dbReference type="NCBI Taxonomy" id="6412"/>
    <lineage>
        <taxon>Eukaryota</taxon>
        <taxon>Metazoa</taxon>
        <taxon>Spiralia</taxon>
        <taxon>Lophotrochozoa</taxon>
        <taxon>Annelida</taxon>
        <taxon>Clitellata</taxon>
        <taxon>Hirudinea</taxon>
        <taxon>Rhynchobdellida</taxon>
        <taxon>Glossiphoniidae</taxon>
        <taxon>Helobdella</taxon>
    </lineage>
</organism>
<proteinExistence type="inferred from homology"/>
<dbReference type="EMBL" id="KB097680">
    <property type="protein sequence ID" value="ESN91954.1"/>
    <property type="molecule type" value="Genomic_DNA"/>
</dbReference>
<dbReference type="SUPFAM" id="SSF51316">
    <property type="entry name" value="Mss4-like"/>
    <property type="match status" value="1"/>
</dbReference>
<dbReference type="PANTHER" id="PTHR10173">
    <property type="entry name" value="METHIONINE SULFOXIDE REDUCTASE"/>
    <property type="match status" value="1"/>
</dbReference>
<comment type="cofactor">
    <cofactor evidence="7">
        <name>Zn(2+)</name>
        <dbReference type="ChEBI" id="CHEBI:29105"/>
    </cofactor>
    <text evidence="7">Binds 1 zinc ion per subunit.</text>
</comment>
<dbReference type="InterPro" id="IPR011057">
    <property type="entry name" value="Mss4-like_sf"/>
</dbReference>
<evidence type="ECO:0000256" key="3">
    <source>
        <dbReference type="ARBA" id="ARBA00022723"/>
    </source>
</evidence>
<reference evidence="11" key="1">
    <citation type="submission" date="2012-12" db="EMBL/GenBank/DDBJ databases">
        <authorList>
            <person name="Hellsten U."/>
            <person name="Grimwood J."/>
            <person name="Chapman J.A."/>
            <person name="Shapiro H."/>
            <person name="Aerts A."/>
            <person name="Otillar R.P."/>
            <person name="Terry A.Y."/>
            <person name="Boore J.L."/>
            <person name="Simakov O."/>
            <person name="Marletaz F."/>
            <person name="Cho S.-J."/>
            <person name="Edsinger-Gonzales E."/>
            <person name="Havlak P."/>
            <person name="Kuo D.-H."/>
            <person name="Larsson T."/>
            <person name="Lv J."/>
            <person name="Arendt D."/>
            <person name="Savage R."/>
            <person name="Osoegawa K."/>
            <person name="de Jong P."/>
            <person name="Lindberg D.R."/>
            <person name="Seaver E.C."/>
            <person name="Weisblat D.A."/>
            <person name="Putnam N.H."/>
            <person name="Grigoriev I.V."/>
            <person name="Rokhsar D.S."/>
        </authorList>
    </citation>
    <scope>NUCLEOTIDE SEQUENCE</scope>
</reference>
<dbReference type="PROSITE" id="PS51790">
    <property type="entry name" value="MSRB"/>
    <property type="match status" value="1"/>
</dbReference>
<evidence type="ECO:0000313" key="11">
    <source>
        <dbReference type="Proteomes" id="UP000015101"/>
    </source>
</evidence>
<evidence type="ECO:0000259" key="8">
    <source>
        <dbReference type="PROSITE" id="PS51790"/>
    </source>
</evidence>
<name>T1G7L9_HELRO</name>
<dbReference type="EMBL" id="AMQM01007866">
    <property type="status" value="NOT_ANNOTATED_CDS"/>
    <property type="molecule type" value="Genomic_DNA"/>
</dbReference>
<evidence type="ECO:0000256" key="5">
    <source>
        <dbReference type="ARBA" id="ARBA00023002"/>
    </source>
</evidence>
<dbReference type="InParanoid" id="T1G7L9"/>
<dbReference type="HOGENOM" id="CLU_031040_8_5_1"/>
<dbReference type="FunCoup" id="T1G7L9">
    <property type="interactions" value="559"/>
</dbReference>
<keyword evidence="11" id="KW-1185">Reference proteome</keyword>
<dbReference type="InterPro" id="IPR002579">
    <property type="entry name" value="Met_Sox_Rdtase_MsrB_dom"/>
</dbReference>
<dbReference type="NCBIfam" id="TIGR00357">
    <property type="entry name" value="peptide-methionine (R)-S-oxide reductase MsrB"/>
    <property type="match status" value="1"/>
</dbReference>
<feature type="domain" description="MsrB" evidence="8">
    <location>
        <begin position="18"/>
        <end position="140"/>
    </location>
</feature>
<dbReference type="PANTHER" id="PTHR10173:SF52">
    <property type="entry name" value="METHIONINE-R-SULFOXIDE REDUCTASE B1"/>
    <property type="match status" value="1"/>
</dbReference>
<comment type="similarity">
    <text evidence="1 7">Belongs to the MsrB Met sulfoxide reductase family.</text>
</comment>
<dbReference type="KEGG" id="hro:HELRODRAFT_90179"/>
<dbReference type="Gene3D" id="2.170.150.20">
    <property type="entry name" value="Peptide methionine sulfoxide reductase"/>
    <property type="match status" value="1"/>
</dbReference>
<evidence type="ECO:0000256" key="1">
    <source>
        <dbReference type="ARBA" id="ARBA00007174"/>
    </source>
</evidence>
<dbReference type="GO" id="GO:0033743">
    <property type="term" value="F:peptide-methionine (R)-S-oxide reductase activity"/>
    <property type="evidence" value="ECO:0000318"/>
    <property type="project" value="GO_Central"/>
</dbReference>
<dbReference type="GO" id="GO:0006979">
    <property type="term" value="P:response to oxidative stress"/>
    <property type="evidence" value="ECO:0007669"/>
    <property type="project" value="InterPro"/>
</dbReference>
<dbReference type="Proteomes" id="UP000015101">
    <property type="component" value="Unassembled WGS sequence"/>
</dbReference>
<dbReference type="OrthoDB" id="44061at2759"/>
<reference evidence="9 11" key="2">
    <citation type="journal article" date="2013" name="Nature">
        <title>Insights into bilaterian evolution from three spiralian genomes.</title>
        <authorList>
            <person name="Simakov O."/>
            <person name="Marletaz F."/>
            <person name="Cho S.J."/>
            <person name="Edsinger-Gonzales E."/>
            <person name="Havlak P."/>
            <person name="Hellsten U."/>
            <person name="Kuo D.H."/>
            <person name="Larsson T."/>
            <person name="Lv J."/>
            <person name="Arendt D."/>
            <person name="Savage R."/>
            <person name="Osoegawa K."/>
            <person name="de Jong P."/>
            <person name="Grimwood J."/>
            <person name="Chapman J.A."/>
            <person name="Shapiro H."/>
            <person name="Aerts A."/>
            <person name="Otillar R.P."/>
            <person name="Terry A.Y."/>
            <person name="Boore J.L."/>
            <person name="Grigoriev I.V."/>
            <person name="Lindberg D.R."/>
            <person name="Seaver E.C."/>
            <person name="Weisblat D.A."/>
            <person name="Putnam N.H."/>
            <person name="Rokhsar D.S."/>
        </authorList>
    </citation>
    <scope>NUCLEOTIDE SEQUENCE</scope>
</reference>
<evidence type="ECO:0000256" key="6">
    <source>
        <dbReference type="ARBA" id="ARBA00048488"/>
    </source>
</evidence>
<reference evidence="10" key="3">
    <citation type="submission" date="2015-06" db="UniProtKB">
        <authorList>
            <consortium name="EnsemblMetazoa"/>
        </authorList>
    </citation>
    <scope>IDENTIFICATION</scope>
</reference>
<sequence length="144" mass="16452">MSDGGVLRPGEDGKSLPKDEWKKRLKPMEYCVCRESDTERPFSGLYENHFEPGIYTCLCCGTELFESKTKYKTHCGWPSFYAPIVEDRITRKVDTTYQLVRTEVVCSKCNAHLGHVFDDGPKPTGERFCINSVSLNFKPEKNSI</sequence>
<evidence type="ECO:0000256" key="7">
    <source>
        <dbReference type="RuleBase" id="RU365044"/>
    </source>
</evidence>
<dbReference type="GO" id="GO:0030091">
    <property type="term" value="P:protein repair"/>
    <property type="evidence" value="ECO:0007669"/>
    <property type="project" value="InterPro"/>
</dbReference>
<accession>T1G7L9</accession>
<dbReference type="eggNOG" id="KOG0856">
    <property type="taxonomic scope" value="Eukaryota"/>
</dbReference>
<comment type="catalytic activity">
    <reaction evidence="6 7">
        <text>L-methionyl-[protein] + [thioredoxin]-disulfide + H2O = L-methionyl-(R)-S-oxide-[protein] + [thioredoxin]-dithiol</text>
        <dbReference type="Rhea" id="RHEA:24164"/>
        <dbReference type="Rhea" id="RHEA-COMP:10698"/>
        <dbReference type="Rhea" id="RHEA-COMP:10700"/>
        <dbReference type="Rhea" id="RHEA-COMP:12313"/>
        <dbReference type="Rhea" id="RHEA-COMP:12314"/>
        <dbReference type="ChEBI" id="CHEBI:15377"/>
        <dbReference type="ChEBI" id="CHEBI:16044"/>
        <dbReference type="ChEBI" id="CHEBI:29950"/>
        <dbReference type="ChEBI" id="CHEBI:45764"/>
        <dbReference type="ChEBI" id="CHEBI:50058"/>
        <dbReference type="EC" id="1.8.4.12"/>
    </reaction>
</comment>
<dbReference type="FunFam" id="2.170.150.20:FF:000009">
    <property type="entry name" value="Peptide-methionine (R)-S-oxide reductase"/>
    <property type="match status" value="1"/>
</dbReference>
<dbReference type="GO" id="GO:0046872">
    <property type="term" value="F:metal ion binding"/>
    <property type="evidence" value="ECO:0007669"/>
    <property type="project" value="UniProtKB-KW"/>
</dbReference>
<evidence type="ECO:0000313" key="9">
    <source>
        <dbReference type="EMBL" id="ESN91954.1"/>
    </source>
</evidence>
<dbReference type="AlphaFoldDB" id="T1G7L9"/>
<evidence type="ECO:0000313" key="10">
    <source>
        <dbReference type="EnsemblMetazoa" id="HelroP90179"/>
    </source>
</evidence>
<dbReference type="RefSeq" id="XP_009029898.1">
    <property type="nucleotide sequence ID" value="XM_009031650.1"/>
</dbReference>